<dbReference type="Gene3D" id="2.10.260.10">
    <property type="match status" value="1"/>
</dbReference>
<accession>A0ABU6KK32</accession>
<dbReference type="PROSITE" id="PS51740">
    <property type="entry name" value="SPOVT_ABRB"/>
    <property type="match status" value="1"/>
</dbReference>
<keyword evidence="1" id="KW-0238">DNA-binding</keyword>
<keyword evidence="4" id="KW-1185">Reference proteome</keyword>
<evidence type="ECO:0000256" key="1">
    <source>
        <dbReference type="PROSITE-ProRule" id="PRU01076"/>
    </source>
</evidence>
<reference evidence="3 4" key="1">
    <citation type="journal article" date="2024" name="Int. J. Syst. Evol. Microbiol.">
        <title>Virgibacillus tibetensis sp. nov., isolated from salt lake on the Tibetan Plateau of China.</title>
        <authorList>
            <person name="Phurbu D."/>
            <person name="Liu Z.-X."/>
            <person name="Wang R."/>
            <person name="Zheng Y.-Y."/>
            <person name="Liu H.-C."/>
            <person name="Zhou Y.-G."/>
            <person name="Yu Y.-J."/>
            <person name="Li A.-H."/>
        </authorList>
    </citation>
    <scope>NUCLEOTIDE SEQUENCE [LARGE SCALE GENOMIC DNA]</scope>
    <source>
        <strain evidence="3 4">C22-A2</strain>
    </source>
</reference>
<organism evidence="3 4">
    <name type="scientific">Virgibacillus tibetensis</name>
    <dbReference type="NCBI Taxonomy" id="3042313"/>
    <lineage>
        <taxon>Bacteria</taxon>
        <taxon>Bacillati</taxon>
        <taxon>Bacillota</taxon>
        <taxon>Bacilli</taxon>
        <taxon>Bacillales</taxon>
        <taxon>Bacillaceae</taxon>
        <taxon>Virgibacillus</taxon>
    </lineage>
</organism>
<name>A0ABU6KK32_9BACI</name>
<dbReference type="InterPro" id="IPR007159">
    <property type="entry name" value="SpoVT-AbrB_dom"/>
</dbReference>
<dbReference type="InterPro" id="IPR037914">
    <property type="entry name" value="SpoVT-AbrB_sf"/>
</dbReference>
<proteinExistence type="predicted"/>
<comment type="caution">
    <text evidence="3">The sequence shown here is derived from an EMBL/GenBank/DDBJ whole genome shotgun (WGS) entry which is preliminary data.</text>
</comment>
<protein>
    <recommendedName>
        <fullName evidence="2">SpoVT-AbrB domain-containing protein</fullName>
    </recommendedName>
</protein>
<evidence type="ECO:0000259" key="2">
    <source>
        <dbReference type="PROSITE" id="PS51740"/>
    </source>
</evidence>
<evidence type="ECO:0000313" key="3">
    <source>
        <dbReference type="EMBL" id="MEC5425667.1"/>
    </source>
</evidence>
<dbReference type="EMBL" id="JARZFX010000017">
    <property type="protein sequence ID" value="MEC5425667.1"/>
    <property type="molecule type" value="Genomic_DNA"/>
</dbReference>
<dbReference type="Proteomes" id="UP001335737">
    <property type="component" value="Unassembled WGS sequence"/>
</dbReference>
<evidence type="ECO:0000313" key="4">
    <source>
        <dbReference type="Proteomes" id="UP001335737"/>
    </source>
</evidence>
<dbReference type="SMART" id="SM00966">
    <property type="entry name" value="SpoVT_AbrB"/>
    <property type="match status" value="2"/>
</dbReference>
<sequence length="105" mass="12317">MREVDLMYILHTCKRIGKTGLINLPKRWRVKLGFDCGELVEISLRDNAIWIYHSNRNNTENHRYISSNGNISIPSEIRKLLKINPETKVCVYVDTEENSFVLRPE</sequence>
<gene>
    <name evidence="3" type="ORF">QGM71_19490</name>
</gene>
<dbReference type="SUPFAM" id="SSF89447">
    <property type="entry name" value="AbrB/MazE/MraZ-like"/>
    <property type="match status" value="2"/>
</dbReference>
<feature type="domain" description="SpoVT-AbrB" evidence="2">
    <location>
        <begin position="60"/>
        <end position="105"/>
    </location>
</feature>